<gene>
    <name evidence="1" type="ORF">ABOD76_06585</name>
</gene>
<dbReference type="AlphaFoldDB" id="A0AAU7UC00"/>
<sequence length="135" mass="14673">MNTSTLADGIYSYTRPAMWGQAHTVTVQVTGGRPTLGTLNGEAMTGNFWPGVVAADLARCPFTFTPAAQPFGKARACRLHRTLSRLGLGHSDHYRLASASLGRLVDSLAALTEQEARKVWNHARQLRMTYNLTAA</sequence>
<accession>A0AAU7UC00</accession>
<dbReference type="RefSeq" id="WP_350244014.1">
    <property type="nucleotide sequence ID" value="NZ_CP158299.1"/>
</dbReference>
<evidence type="ECO:0000313" key="1">
    <source>
        <dbReference type="EMBL" id="XBV85966.1"/>
    </source>
</evidence>
<proteinExistence type="predicted"/>
<name>A0AAU7UC00_9DEIO</name>
<dbReference type="KEGG" id="dsc:ABOD76_06585"/>
<organism evidence="1">
    <name type="scientific">Deinococcus sonorensis KR-87</name>
    <dbReference type="NCBI Taxonomy" id="694439"/>
    <lineage>
        <taxon>Bacteria</taxon>
        <taxon>Thermotogati</taxon>
        <taxon>Deinococcota</taxon>
        <taxon>Deinococci</taxon>
        <taxon>Deinococcales</taxon>
        <taxon>Deinococcaceae</taxon>
        <taxon>Deinococcus</taxon>
    </lineage>
</organism>
<dbReference type="EMBL" id="CP158299">
    <property type="protein sequence ID" value="XBV85966.1"/>
    <property type="molecule type" value="Genomic_DNA"/>
</dbReference>
<reference evidence="1" key="1">
    <citation type="submission" date="2024-06" db="EMBL/GenBank/DDBJ databases">
        <title>Draft Genome Sequence of Deinococcus sonorensis Type Strain KR-87, a Biofilm Producing Representative of the Genus Deinococcus.</title>
        <authorList>
            <person name="Boren L.S."/>
            <person name="Grosso R.A."/>
            <person name="Hugenberg-Cox A.N."/>
            <person name="Hill J.T.E."/>
            <person name="Albert C.M."/>
            <person name="Tuohy J.M."/>
        </authorList>
    </citation>
    <scope>NUCLEOTIDE SEQUENCE</scope>
    <source>
        <strain evidence="1">KR-87</strain>
    </source>
</reference>
<protein>
    <submittedName>
        <fullName evidence="1">Uncharacterized protein</fullName>
    </submittedName>
</protein>